<feature type="binding site" evidence="12">
    <location>
        <position position="185"/>
    </location>
    <ligand>
        <name>ATP</name>
        <dbReference type="ChEBI" id="CHEBI:30616"/>
    </ligand>
</feature>
<keyword evidence="11 12" id="KW-0119">Carbohydrate metabolism</keyword>
<feature type="active site" description="Proton acceptor" evidence="12">
    <location>
        <position position="248"/>
    </location>
</feature>
<evidence type="ECO:0000256" key="7">
    <source>
        <dbReference type="ARBA" id="ARBA00022777"/>
    </source>
</evidence>
<evidence type="ECO:0000256" key="3">
    <source>
        <dbReference type="ARBA" id="ARBA00016943"/>
    </source>
</evidence>
<keyword evidence="5 12" id="KW-0479">Metal-binding</keyword>
<dbReference type="GO" id="GO:0005524">
    <property type="term" value="F:ATP binding"/>
    <property type="evidence" value="ECO:0007669"/>
    <property type="project" value="UniProtKB-UniRule"/>
</dbReference>
<dbReference type="RefSeq" id="WP_114117720.1">
    <property type="nucleotide sequence ID" value="NZ_BMHU01000003.1"/>
</dbReference>
<dbReference type="UniPathway" id="UPA00916">
    <property type="reaction ID" value="UER00889"/>
</dbReference>
<keyword evidence="8 12" id="KW-0067">ATP-binding</keyword>
<comment type="pathway">
    <text evidence="12">Carbohydrate metabolism; D-ribose degradation; D-ribose 5-phosphate from beta-D-ribopyranose: step 2/2.</text>
</comment>
<dbReference type="Gene3D" id="3.40.1190.20">
    <property type="match status" value="1"/>
</dbReference>
<dbReference type="Pfam" id="PF00294">
    <property type="entry name" value="PfkB"/>
    <property type="match status" value="1"/>
</dbReference>
<evidence type="ECO:0000256" key="1">
    <source>
        <dbReference type="ARBA" id="ARBA00005380"/>
    </source>
</evidence>
<dbReference type="GO" id="GO:0004747">
    <property type="term" value="F:ribokinase activity"/>
    <property type="evidence" value="ECO:0007669"/>
    <property type="project" value="UniProtKB-UniRule"/>
</dbReference>
<feature type="binding site" evidence="12">
    <location>
        <position position="281"/>
    </location>
    <ligand>
        <name>K(+)</name>
        <dbReference type="ChEBI" id="CHEBI:29103"/>
    </ligand>
</feature>
<dbReference type="EC" id="2.7.1.15" evidence="2 12"/>
<feature type="binding site" evidence="12">
    <location>
        <position position="278"/>
    </location>
    <ligand>
        <name>K(+)</name>
        <dbReference type="ChEBI" id="CHEBI:29103"/>
    </ligand>
</feature>
<feature type="binding site" evidence="12">
    <location>
        <position position="244"/>
    </location>
    <ligand>
        <name>K(+)</name>
        <dbReference type="ChEBI" id="CHEBI:29103"/>
    </ligand>
</feature>
<gene>
    <name evidence="12" type="primary">rbsK</name>
    <name evidence="14" type="ORF">DTO57_08210</name>
</gene>
<name>A0A367Y2I5_9MICO</name>
<dbReference type="SUPFAM" id="SSF53613">
    <property type="entry name" value="Ribokinase-like"/>
    <property type="match status" value="1"/>
</dbReference>
<comment type="caution">
    <text evidence="12">Lacks conserved residue(s) required for the propagation of feature annotation.</text>
</comment>
<evidence type="ECO:0000256" key="10">
    <source>
        <dbReference type="ARBA" id="ARBA00022958"/>
    </source>
</evidence>
<keyword evidence="15" id="KW-1185">Reference proteome</keyword>
<feature type="binding site" evidence="12">
    <location>
        <position position="248"/>
    </location>
    <ligand>
        <name>substrate</name>
    </ligand>
</feature>
<dbReference type="PRINTS" id="PR00990">
    <property type="entry name" value="RIBOKINASE"/>
</dbReference>
<dbReference type="InterPro" id="IPR011877">
    <property type="entry name" value="Ribokinase"/>
</dbReference>
<keyword evidence="4 12" id="KW-0808">Transferase</keyword>
<feature type="binding site" evidence="12">
    <location>
        <begin position="13"/>
        <end position="15"/>
    </location>
    <ligand>
        <name>substrate</name>
    </ligand>
</feature>
<dbReference type="GO" id="GO:0019303">
    <property type="term" value="P:D-ribose catabolic process"/>
    <property type="evidence" value="ECO:0007669"/>
    <property type="project" value="UniProtKB-UniRule"/>
</dbReference>
<sequence length="300" mass="30241">MDSHPVIVVGSANADLTSFVERAPERGETLIGSDFSMAAGGKGANQAIAVSRAGARCVFVGCVGADPFANLIREGLEGVDTRFLREVPGEGTGIAHIRVDARGENDIVVVPRANARLTTADVDRALEAEGEAGGVMLLQLETPIDVAVHAARAAHARGMTVILDPAPAQPLPEEIWASVDIVTPNEGEARVLTGEADPAAASRWFLERGVGAAILTLAGAGASVVTAEGSRIHEPFPVDAVDTTAAGDAFAGALAAGLAGGLGLDPAVRRAMAAGALAVTREGAAPSIPTAAEIDGLLGS</sequence>
<dbReference type="InterPro" id="IPR002139">
    <property type="entry name" value="Ribo/fructo_kinase"/>
</dbReference>
<feature type="binding site" evidence="12">
    <location>
        <position position="141"/>
    </location>
    <ligand>
        <name>substrate</name>
    </ligand>
</feature>
<organism evidence="14 15">
    <name type="scientific">Microbacterium sorbitolivorans</name>
    <dbReference type="NCBI Taxonomy" id="1867410"/>
    <lineage>
        <taxon>Bacteria</taxon>
        <taxon>Bacillati</taxon>
        <taxon>Actinomycetota</taxon>
        <taxon>Actinomycetes</taxon>
        <taxon>Micrococcales</taxon>
        <taxon>Microbacteriaceae</taxon>
        <taxon>Microbacterium</taxon>
    </lineage>
</organism>
<protein>
    <recommendedName>
        <fullName evidence="3 12">Ribokinase</fullName>
        <shortName evidence="12">RK</shortName>
        <ecNumber evidence="2 12">2.7.1.15</ecNumber>
    </recommendedName>
</protein>
<dbReference type="GO" id="GO:0005829">
    <property type="term" value="C:cytosol"/>
    <property type="evidence" value="ECO:0007669"/>
    <property type="project" value="TreeGrafter"/>
</dbReference>
<comment type="subunit">
    <text evidence="12">Homodimer.</text>
</comment>
<proteinExistence type="inferred from homology"/>
<dbReference type="CDD" id="cd01174">
    <property type="entry name" value="ribokinase"/>
    <property type="match status" value="1"/>
</dbReference>
<dbReference type="PANTHER" id="PTHR10584">
    <property type="entry name" value="SUGAR KINASE"/>
    <property type="match status" value="1"/>
</dbReference>
<dbReference type="HAMAP" id="MF_01987">
    <property type="entry name" value="Ribokinase"/>
    <property type="match status" value="1"/>
</dbReference>
<dbReference type="PROSITE" id="PS00584">
    <property type="entry name" value="PFKB_KINASES_2"/>
    <property type="match status" value="1"/>
</dbReference>
<comment type="cofactor">
    <cofactor evidence="12">
        <name>Mg(2+)</name>
        <dbReference type="ChEBI" id="CHEBI:18420"/>
    </cofactor>
    <text evidence="12">Requires a divalent cation, most likely magnesium in vivo, as an electrophilic catalyst to aid phosphoryl group transfer. It is the chelate of the metal and the nucleotide that is the actual substrate.</text>
</comment>
<evidence type="ECO:0000256" key="5">
    <source>
        <dbReference type="ARBA" id="ARBA00022723"/>
    </source>
</evidence>
<evidence type="ECO:0000256" key="11">
    <source>
        <dbReference type="ARBA" id="ARBA00023277"/>
    </source>
</evidence>
<evidence type="ECO:0000256" key="2">
    <source>
        <dbReference type="ARBA" id="ARBA00012035"/>
    </source>
</evidence>
<dbReference type="EMBL" id="QORO01000002">
    <property type="protein sequence ID" value="RCK60106.1"/>
    <property type="molecule type" value="Genomic_DNA"/>
</dbReference>
<evidence type="ECO:0000256" key="4">
    <source>
        <dbReference type="ARBA" id="ARBA00022679"/>
    </source>
</evidence>
<evidence type="ECO:0000256" key="9">
    <source>
        <dbReference type="ARBA" id="ARBA00022842"/>
    </source>
</evidence>
<accession>A0A367Y2I5</accession>
<comment type="catalytic activity">
    <reaction evidence="12">
        <text>D-ribose + ATP = D-ribose 5-phosphate + ADP + H(+)</text>
        <dbReference type="Rhea" id="RHEA:13697"/>
        <dbReference type="ChEBI" id="CHEBI:15378"/>
        <dbReference type="ChEBI" id="CHEBI:30616"/>
        <dbReference type="ChEBI" id="CHEBI:47013"/>
        <dbReference type="ChEBI" id="CHEBI:78346"/>
        <dbReference type="ChEBI" id="CHEBI:456216"/>
        <dbReference type="EC" id="2.7.1.15"/>
    </reaction>
</comment>
<evidence type="ECO:0000313" key="15">
    <source>
        <dbReference type="Proteomes" id="UP000253508"/>
    </source>
</evidence>
<dbReference type="InterPro" id="IPR011611">
    <property type="entry name" value="PfkB_dom"/>
</dbReference>
<comment type="subcellular location">
    <subcellularLocation>
        <location evidence="12">Cytoplasm</location>
    </subcellularLocation>
</comment>
<feature type="binding site" evidence="12">
    <location>
        <begin position="247"/>
        <end position="248"/>
    </location>
    <ligand>
        <name>ATP</name>
        <dbReference type="ChEBI" id="CHEBI:30616"/>
    </ligand>
</feature>
<evidence type="ECO:0000259" key="13">
    <source>
        <dbReference type="Pfam" id="PF00294"/>
    </source>
</evidence>
<evidence type="ECO:0000256" key="8">
    <source>
        <dbReference type="ARBA" id="ARBA00022840"/>
    </source>
</evidence>
<dbReference type="Proteomes" id="UP000253508">
    <property type="component" value="Unassembled WGS sequence"/>
</dbReference>
<evidence type="ECO:0000256" key="6">
    <source>
        <dbReference type="ARBA" id="ARBA00022741"/>
    </source>
</evidence>
<keyword evidence="6 12" id="KW-0547">Nucleotide-binding</keyword>
<comment type="similarity">
    <text evidence="1">Belongs to the carbohydrate kinase pfkB family.</text>
</comment>
<feature type="domain" description="Carbohydrate kinase PfkB" evidence="13">
    <location>
        <begin position="6"/>
        <end position="290"/>
    </location>
</feature>
<feature type="binding site" evidence="12">
    <location>
        <position position="287"/>
    </location>
    <ligand>
        <name>K(+)</name>
        <dbReference type="ChEBI" id="CHEBI:29103"/>
    </ligand>
</feature>
<comment type="similarity">
    <text evidence="12">Belongs to the carbohydrate kinase PfkB family. Ribokinase subfamily.</text>
</comment>
<dbReference type="OrthoDB" id="9775849at2"/>
<keyword evidence="9 12" id="KW-0460">Magnesium</keyword>
<dbReference type="GO" id="GO:0046872">
    <property type="term" value="F:metal ion binding"/>
    <property type="evidence" value="ECO:0007669"/>
    <property type="project" value="UniProtKB-KW"/>
</dbReference>
<dbReference type="PANTHER" id="PTHR10584:SF166">
    <property type="entry name" value="RIBOKINASE"/>
    <property type="match status" value="1"/>
</dbReference>
<feature type="binding site" evidence="12">
    <location>
        <position position="242"/>
    </location>
    <ligand>
        <name>K(+)</name>
        <dbReference type="ChEBI" id="CHEBI:29103"/>
    </ligand>
</feature>
<keyword evidence="12" id="KW-0963">Cytoplasm</keyword>
<feature type="binding site" evidence="12">
    <location>
        <position position="283"/>
    </location>
    <ligand>
        <name>K(+)</name>
        <dbReference type="ChEBI" id="CHEBI:29103"/>
    </ligand>
</feature>
<keyword evidence="10 12" id="KW-0630">Potassium</keyword>
<comment type="function">
    <text evidence="12">Catalyzes the phosphorylation of ribose at O-5 in a reaction requiring ATP and magnesium. The resulting D-ribose-5-phosphate can then be used either for sythesis of nucleotides, histidine, and tryptophan, or as a component of the pentose phosphate pathway.</text>
</comment>
<comment type="caution">
    <text evidence="14">The sequence shown here is derived from an EMBL/GenBank/DDBJ whole genome shotgun (WGS) entry which is preliminary data.</text>
</comment>
<comment type="activity regulation">
    <text evidence="12">Activated by a monovalent cation that binds near, but not in, the active site. The most likely occupant of the site in vivo is potassium. Ion binding induces a conformational change that may alter substrate affinity.</text>
</comment>
<evidence type="ECO:0000256" key="12">
    <source>
        <dbReference type="HAMAP-Rule" id="MF_01987"/>
    </source>
</evidence>
<dbReference type="AlphaFoldDB" id="A0A367Y2I5"/>
<dbReference type="InterPro" id="IPR029056">
    <property type="entry name" value="Ribokinase-like"/>
</dbReference>
<reference evidence="14 15" key="1">
    <citation type="submission" date="2018-07" db="EMBL/GenBank/DDBJ databases">
        <title>Microbacterium endoborsara sp. nov., a novel actinobacterium isolated from Borszczowia aralocaspica.</title>
        <authorList>
            <person name="An D."/>
        </authorList>
    </citation>
    <scope>NUCLEOTIDE SEQUENCE [LARGE SCALE GENOMIC DNA]</scope>
    <source>
        <strain evidence="14 15">C1.15228</strain>
    </source>
</reference>
<feature type="binding site" evidence="12">
    <location>
        <begin position="41"/>
        <end position="45"/>
    </location>
    <ligand>
        <name>substrate</name>
    </ligand>
</feature>
<keyword evidence="7 12" id="KW-0418">Kinase</keyword>
<evidence type="ECO:0000313" key="14">
    <source>
        <dbReference type="EMBL" id="RCK60106.1"/>
    </source>
</evidence>
<dbReference type="InterPro" id="IPR002173">
    <property type="entry name" value="Carboh/pur_kinase_PfkB_CS"/>
</dbReference>